<comment type="caution">
    <text evidence="4">The sequence shown here is derived from an EMBL/GenBank/DDBJ whole genome shotgun (WGS) entry which is preliminary data.</text>
</comment>
<accession>A0ABW5X578</accession>
<evidence type="ECO:0000259" key="2">
    <source>
        <dbReference type="Pfam" id="PF01370"/>
    </source>
</evidence>
<dbReference type="SUPFAM" id="SSF51735">
    <property type="entry name" value="NAD(P)-binding Rossmann-fold domains"/>
    <property type="match status" value="1"/>
</dbReference>
<gene>
    <name evidence="4" type="ORF">ACFSYS_10240</name>
</gene>
<dbReference type="Gene3D" id="3.40.50.720">
    <property type="entry name" value="NAD(P)-binding Rossmann-like Domain"/>
    <property type="match status" value="1"/>
</dbReference>
<dbReference type="Pfam" id="PF01370">
    <property type="entry name" value="Epimerase"/>
    <property type="match status" value="1"/>
</dbReference>
<evidence type="ECO:0000313" key="4">
    <source>
        <dbReference type="EMBL" id="MFD2833667.1"/>
    </source>
</evidence>
<dbReference type="InterPro" id="IPR036291">
    <property type="entry name" value="NAD(P)-bd_dom_sf"/>
</dbReference>
<dbReference type="PANTHER" id="PTHR11092:SF0">
    <property type="entry name" value="EPIMERASE FAMILY PROTEIN SDR39U1"/>
    <property type="match status" value="1"/>
</dbReference>
<dbReference type="NCBIfam" id="TIGR01777">
    <property type="entry name" value="yfcH"/>
    <property type="match status" value="1"/>
</dbReference>
<organism evidence="4 5">
    <name type="scientific">Christiangramia antarctica</name>
    <dbReference type="NCBI Taxonomy" id="2058158"/>
    <lineage>
        <taxon>Bacteria</taxon>
        <taxon>Pseudomonadati</taxon>
        <taxon>Bacteroidota</taxon>
        <taxon>Flavobacteriia</taxon>
        <taxon>Flavobacteriales</taxon>
        <taxon>Flavobacteriaceae</taxon>
        <taxon>Christiangramia</taxon>
    </lineage>
</organism>
<sequence>MRILITGATGLIGSELSKLCLKEDIQVNYLTTSKEKIKNKKNYTGYFWNPKSGDFDMKCLEGVTTIVHLAGSSIAEPWSRENKKKIIESRTETAAFLQEKLEKTTHTVQNFVSASAIGVYPSSYNKLYHEDDEEVADDFLGEVVEKWEAAADNFEKEGLDVAKIRVGLVLAKDGGMLSQVKKPVKLNLGAPLGNGKQWQSWIHISDLACIFLFAIKKELSGVYNAVSPNPVTNRELTMEIAKQLNKSIWLPNVPGFVLKVILGEMATIVLSSQLVSSKKIASAGYNFEYVNMPNALSNLLK</sequence>
<dbReference type="PANTHER" id="PTHR11092">
    <property type="entry name" value="SUGAR NUCLEOTIDE EPIMERASE RELATED"/>
    <property type="match status" value="1"/>
</dbReference>
<evidence type="ECO:0000256" key="1">
    <source>
        <dbReference type="ARBA" id="ARBA00009353"/>
    </source>
</evidence>
<feature type="domain" description="DUF1731" evidence="3">
    <location>
        <begin position="253"/>
        <end position="299"/>
    </location>
</feature>
<dbReference type="InterPro" id="IPR001509">
    <property type="entry name" value="Epimerase_deHydtase"/>
</dbReference>
<dbReference type="Pfam" id="PF08338">
    <property type="entry name" value="DUF1731"/>
    <property type="match status" value="1"/>
</dbReference>
<dbReference type="InterPro" id="IPR013549">
    <property type="entry name" value="DUF1731"/>
</dbReference>
<proteinExistence type="inferred from homology"/>
<dbReference type="InterPro" id="IPR010099">
    <property type="entry name" value="SDR39U1"/>
</dbReference>
<keyword evidence="5" id="KW-1185">Reference proteome</keyword>
<reference evidence="5" key="1">
    <citation type="journal article" date="2019" name="Int. J. Syst. Evol. Microbiol.">
        <title>The Global Catalogue of Microorganisms (GCM) 10K type strain sequencing project: providing services to taxonomists for standard genome sequencing and annotation.</title>
        <authorList>
            <consortium name="The Broad Institute Genomics Platform"/>
            <consortium name="The Broad Institute Genome Sequencing Center for Infectious Disease"/>
            <person name="Wu L."/>
            <person name="Ma J."/>
        </authorList>
    </citation>
    <scope>NUCLEOTIDE SEQUENCE [LARGE SCALE GENOMIC DNA]</scope>
    <source>
        <strain evidence="5">KCTC 52925</strain>
    </source>
</reference>
<evidence type="ECO:0000313" key="5">
    <source>
        <dbReference type="Proteomes" id="UP001597438"/>
    </source>
</evidence>
<name>A0ABW5X578_9FLAO</name>
<comment type="similarity">
    <text evidence="1">Belongs to the NAD(P)-dependent epimerase/dehydratase family. SDR39U1 subfamily.</text>
</comment>
<dbReference type="Proteomes" id="UP001597438">
    <property type="component" value="Unassembled WGS sequence"/>
</dbReference>
<dbReference type="RefSeq" id="WP_251743007.1">
    <property type="nucleotide sequence ID" value="NZ_JBHUOJ010000022.1"/>
</dbReference>
<feature type="domain" description="NAD-dependent epimerase/dehydratase" evidence="2">
    <location>
        <begin position="3"/>
        <end position="125"/>
    </location>
</feature>
<protein>
    <submittedName>
        <fullName evidence="4">TIGR01777 family oxidoreductase</fullName>
    </submittedName>
</protein>
<dbReference type="EMBL" id="JBHUOJ010000022">
    <property type="protein sequence ID" value="MFD2833667.1"/>
    <property type="molecule type" value="Genomic_DNA"/>
</dbReference>
<evidence type="ECO:0000259" key="3">
    <source>
        <dbReference type="Pfam" id="PF08338"/>
    </source>
</evidence>